<dbReference type="GO" id="GO:0004851">
    <property type="term" value="F:uroporphyrin-III C-methyltransferase activity"/>
    <property type="evidence" value="ECO:0007669"/>
    <property type="project" value="InterPro"/>
</dbReference>
<dbReference type="SUPFAM" id="SSF53790">
    <property type="entry name" value="Tetrapyrrole methylase"/>
    <property type="match status" value="1"/>
</dbReference>
<evidence type="ECO:0000256" key="6">
    <source>
        <dbReference type="ARBA" id="ARBA00022691"/>
    </source>
</evidence>
<comment type="similarity">
    <text evidence="2 15">Belongs to the precorrin methyltransferase family.</text>
</comment>
<keyword evidence="19" id="KW-1185">Reference proteome</keyword>
<evidence type="ECO:0000256" key="14">
    <source>
        <dbReference type="PIRSR" id="PIRSR036426-1"/>
    </source>
</evidence>
<evidence type="ECO:0000256" key="11">
    <source>
        <dbReference type="ARBA" id="ARBA00023268"/>
    </source>
</evidence>
<keyword evidence="4 15" id="KW-0489">Methyltransferase</keyword>
<keyword evidence="10" id="KW-0627">Porphyrin biosynthesis</keyword>
<dbReference type="InterPro" id="IPR014777">
    <property type="entry name" value="4pyrrole_Mease_sub1"/>
</dbReference>
<dbReference type="NCBIfam" id="TIGR01470">
    <property type="entry name" value="cysG_Nterm"/>
    <property type="match status" value="1"/>
</dbReference>
<dbReference type="Gene3D" id="1.10.8.210">
    <property type="entry name" value="Sirohaem synthase, dimerisation domain"/>
    <property type="match status" value="1"/>
</dbReference>
<evidence type="ECO:0000313" key="18">
    <source>
        <dbReference type="EMBL" id="RKQ71393.1"/>
    </source>
</evidence>
<dbReference type="InterPro" id="IPR037115">
    <property type="entry name" value="Sirohaem_synt_dimer_dom_sf"/>
</dbReference>
<protein>
    <submittedName>
        <fullName evidence="18">Uroporphyrinogen-III C-methyltransferase</fullName>
    </submittedName>
</protein>
<dbReference type="InterPro" id="IPR014776">
    <property type="entry name" value="4pyrrole_Mease_sub2"/>
</dbReference>
<reference evidence="18 19" key="1">
    <citation type="submission" date="2018-10" db="EMBL/GenBank/DDBJ databases">
        <title>Genomic Encyclopedia of Type Strains, Phase IV (KMG-IV): sequencing the most valuable type-strain genomes for metagenomic binning, comparative biology and taxonomic classification.</title>
        <authorList>
            <person name="Goeker M."/>
        </authorList>
    </citation>
    <scope>NUCLEOTIDE SEQUENCE [LARGE SCALE GENOMIC DNA]</scope>
    <source>
        <strain evidence="18 19">DSM 22008</strain>
    </source>
</reference>
<feature type="active site" description="Proton donor" evidence="14">
    <location>
        <position position="270"/>
    </location>
</feature>
<evidence type="ECO:0000256" key="4">
    <source>
        <dbReference type="ARBA" id="ARBA00022603"/>
    </source>
</evidence>
<dbReference type="Gene3D" id="3.40.50.720">
    <property type="entry name" value="NAD(P)-binding Rossmann-like Domain"/>
    <property type="match status" value="1"/>
</dbReference>
<name>A0A420WK42_9PROT</name>
<dbReference type="GO" id="GO:0043115">
    <property type="term" value="F:precorrin-2 dehydrogenase activity"/>
    <property type="evidence" value="ECO:0007669"/>
    <property type="project" value="UniProtKB-EC"/>
</dbReference>
<dbReference type="InterPro" id="IPR006367">
    <property type="entry name" value="Sirohaem_synthase_N"/>
</dbReference>
<evidence type="ECO:0000256" key="13">
    <source>
        <dbReference type="ARBA" id="ARBA00047561"/>
    </source>
</evidence>
<organism evidence="18 19">
    <name type="scientific">Litorimonas taeanensis</name>
    <dbReference type="NCBI Taxonomy" id="568099"/>
    <lineage>
        <taxon>Bacteria</taxon>
        <taxon>Pseudomonadati</taxon>
        <taxon>Pseudomonadota</taxon>
        <taxon>Alphaproteobacteria</taxon>
        <taxon>Maricaulales</taxon>
        <taxon>Robiginitomaculaceae</taxon>
    </lineage>
</organism>
<dbReference type="PANTHER" id="PTHR45790">
    <property type="entry name" value="SIROHEME SYNTHASE-RELATED"/>
    <property type="match status" value="1"/>
</dbReference>
<comment type="pathway">
    <text evidence="12">Porphyrin-containing compound metabolism; siroheme biosynthesis; precorrin-2 from uroporphyrinogen III: step 1/1.</text>
</comment>
<dbReference type="OrthoDB" id="9815856at2"/>
<dbReference type="RefSeq" id="WP_121099169.1">
    <property type="nucleotide sequence ID" value="NZ_RBII01000001.1"/>
</dbReference>
<dbReference type="InterPro" id="IPR019478">
    <property type="entry name" value="Sirohaem_synthase_dimer_dom"/>
</dbReference>
<dbReference type="GO" id="GO:0051287">
    <property type="term" value="F:NAD binding"/>
    <property type="evidence" value="ECO:0007669"/>
    <property type="project" value="InterPro"/>
</dbReference>
<dbReference type="GO" id="GO:0032259">
    <property type="term" value="P:methylation"/>
    <property type="evidence" value="ECO:0007669"/>
    <property type="project" value="UniProtKB-KW"/>
</dbReference>
<dbReference type="SUPFAM" id="SSF75615">
    <property type="entry name" value="Siroheme synthase middle domains-like"/>
    <property type="match status" value="1"/>
</dbReference>
<keyword evidence="6" id="KW-0949">S-adenosyl-L-methionine</keyword>
<evidence type="ECO:0000256" key="10">
    <source>
        <dbReference type="ARBA" id="ARBA00023244"/>
    </source>
</evidence>
<feature type="domain" description="Tetrapyrrole methylase" evidence="16">
    <location>
        <begin position="218"/>
        <end position="426"/>
    </location>
</feature>
<keyword evidence="8" id="KW-0520">NAD</keyword>
<dbReference type="GO" id="GO:0019354">
    <property type="term" value="P:siroheme biosynthetic process"/>
    <property type="evidence" value="ECO:0007669"/>
    <property type="project" value="UniProtKB-UniPathway"/>
</dbReference>
<dbReference type="Pfam" id="PF13241">
    <property type="entry name" value="NAD_binding_7"/>
    <property type="match status" value="1"/>
</dbReference>
<dbReference type="GO" id="GO:0009236">
    <property type="term" value="P:cobalamin biosynthetic process"/>
    <property type="evidence" value="ECO:0007669"/>
    <property type="project" value="UniProtKB-KW"/>
</dbReference>
<proteinExistence type="inferred from homology"/>
<keyword evidence="9" id="KW-0456">Lyase</keyword>
<keyword evidence="11" id="KW-0511">Multifunctional enzyme</keyword>
<evidence type="ECO:0000256" key="3">
    <source>
        <dbReference type="ARBA" id="ARBA00022573"/>
    </source>
</evidence>
<comment type="pathway">
    <text evidence="1">Porphyrin-containing compound metabolism; siroheme biosynthesis; sirohydrochlorin from precorrin-2: step 1/1.</text>
</comment>
<evidence type="ECO:0000259" key="16">
    <source>
        <dbReference type="Pfam" id="PF00590"/>
    </source>
</evidence>
<evidence type="ECO:0000256" key="2">
    <source>
        <dbReference type="ARBA" id="ARBA00005879"/>
    </source>
</evidence>
<evidence type="ECO:0000259" key="17">
    <source>
        <dbReference type="Pfam" id="PF10414"/>
    </source>
</evidence>
<dbReference type="InParanoid" id="A0A420WK42"/>
<dbReference type="InterPro" id="IPR003043">
    <property type="entry name" value="Uropor_MeTrfase_CS"/>
</dbReference>
<evidence type="ECO:0000313" key="19">
    <source>
        <dbReference type="Proteomes" id="UP000282211"/>
    </source>
</evidence>
<evidence type="ECO:0000256" key="5">
    <source>
        <dbReference type="ARBA" id="ARBA00022679"/>
    </source>
</evidence>
<feature type="active site" description="Proton acceptor" evidence="14">
    <location>
        <position position="248"/>
    </location>
</feature>
<gene>
    <name evidence="18" type="ORF">DES40_0709</name>
</gene>
<dbReference type="GO" id="GO:0051266">
    <property type="term" value="F:sirohydrochlorin ferrochelatase activity"/>
    <property type="evidence" value="ECO:0007669"/>
    <property type="project" value="InterPro"/>
</dbReference>
<keyword evidence="3" id="KW-0169">Cobalamin biosynthesis</keyword>
<dbReference type="Proteomes" id="UP000282211">
    <property type="component" value="Unassembled WGS sequence"/>
</dbReference>
<dbReference type="Gene3D" id="3.40.1010.10">
    <property type="entry name" value="Cobalt-precorrin-4 Transmethylase, Domain 1"/>
    <property type="match status" value="1"/>
</dbReference>
<dbReference type="PROSITE" id="PS00840">
    <property type="entry name" value="SUMT_2"/>
    <property type="match status" value="1"/>
</dbReference>
<keyword evidence="7" id="KW-0560">Oxidoreductase</keyword>
<evidence type="ECO:0000256" key="15">
    <source>
        <dbReference type="RuleBase" id="RU003960"/>
    </source>
</evidence>
<dbReference type="Pfam" id="PF00590">
    <property type="entry name" value="TP_methylase"/>
    <property type="match status" value="1"/>
</dbReference>
<evidence type="ECO:0000256" key="7">
    <source>
        <dbReference type="ARBA" id="ARBA00023002"/>
    </source>
</evidence>
<sequence length="462" mass="49573">MRYLPIHVDTKDTVIRVIGGGKAAEAKLRTLVKTEARLEVISSLISPEIKRWHNDNRVIWIEREFTASDINGAKLIYAATDDVSVNSEIAKLCSTQGVLVNAADQKDACAFITPALVDRSPVVISIGTEGTSPGLGRALKADLEKRLPSTLGALAKVTQELRKKVKRILPNLSDRQSFWANVFQGNALESQIRLDTVTFAKRVEHALEASPLEKIGHVVLVGAGPGNPDLMTIAGQQALHCADVVIYDRLVSEAVLELGRREAEYIYVGKTPHGPSVSQEAINDLIVHHAKQGKHVVRLKSGDPLIFGRADEEIQALRASDIPFKIVPGITAAAGAAAEITASLTSRGKNSAITFLTGHDMKGFAEQDWRALSQKGARAVVYMGVGASRFIQGRLHLHGAAADMPVTVVENATRSNQVIISSSLSQFVDDMASASINGPAVLMIGYEAHDALATPATLKEAS</sequence>
<dbReference type="UniPathway" id="UPA00262">
    <property type="reaction ID" value="UER00211"/>
</dbReference>
<comment type="caution">
    <text evidence="18">The sequence shown here is derived from an EMBL/GenBank/DDBJ whole genome shotgun (WGS) entry which is preliminary data.</text>
</comment>
<evidence type="ECO:0000256" key="12">
    <source>
        <dbReference type="ARBA" id="ARBA00025705"/>
    </source>
</evidence>
<dbReference type="InterPro" id="IPR035996">
    <property type="entry name" value="4pyrrol_Methylase_sf"/>
</dbReference>
<keyword evidence="5 15" id="KW-0808">Transferase</keyword>
<dbReference type="EMBL" id="RBII01000001">
    <property type="protein sequence ID" value="RKQ71393.1"/>
    <property type="molecule type" value="Genomic_DNA"/>
</dbReference>
<dbReference type="NCBIfam" id="NF007922">
    <property type="entry name" value="PRK10637.1"/>
    <property type="match status" value="1"/>
</dbReference>
<dbReference type="FunCoup" id="A0A420WK42">
    <property type="interactions" value="219"/>
</dbReference>
<dbReference type="CDD" id="cd11642">
    <property type="entry name" value="SUMT"/>
    <property type="match status" value="1"/>
</dbReference>
<evidence type="ECO:0000256" key="9">
    <source>
        <dbReference type="ARBA" id="ARBA00023239"/>
    </source>
</evidence>
<dbReference type="AlphaFoldDB" id="A0A420WK42"/>
<dbReference type="InterPro" id="IPR006366">
    <property type="entry name" value="CobA/CysG_C"/>
</dbReference>
<dbReference type="InterPro" id="IPR012409">
    <property type="entry name" value="Sirohaem_synth"/>
</dbReference>
<dbReference type="NCBIfam" id="NF004790">
    <property type="entry name" value="PRK06136.1"/>
    <property type="match status" value="1"/>
</dbReference>
<dbReference type="NCBIfam" id="TIGR01469">
    <property type="entry name" value="cobA_cysG_Cterm"/>
    <property type="match status" value="1"/>
</dbReference>
<dbReference type="Gene3D" id="3.30.950.10">
    <property type="entry name" value="Methyltransferase, Cobalt-precorrin-4 Transmethylase, Domain 2"/>
    <property type="match status" value="1"/>
</dbReference>
<accession>A0A420WK42</accession>
<dbReference type="InterPro" id="IPR000878">
    <property type="entry name" value="4pyrrol_Mease"/>
</dbReference>
<feature type="domain" description="Sirohaem synthase dimerisation" evidence="17">
    <location>
        <begin position="151"/>
        <end position="190"/>
    </location>
</feature>
<dbReference type="Pfam" id="PF10414">
    <property type="entry name" value="CysG_dimeriser"/>
    <property type="match status" value="1"/>
</dbReference>
<dbReference type="InterPro" id="IPR050161">
    <property type="entry name" value="Siro_Cobalamin_biosynth"/>
</dbReference>
<dbReference type="FunFam" id="3.40.1010.10:FF:000001">
    <property type="entry name" value="Siroheme synthase"/>
    <property type="match status" value="1"/>
</dbReference>
<dbReference type="Gene3D" id="3.30.160.110">
    <property type="entry name" value="Siroheme synthase, domain 2"/>
    <property type="match status" value="1"/>
</dbReference>
<evidence type="ECO:0000256" key="8">
    <source>
        <dbReference type="ARBA" id="ARBA00023027"/>
    </source>
</evidence>
<comment type="catalytic activity">
    <reaction evidence="13">
        <text>precorrin-2 + NAD(+) = sirohydrochlorin + NADH + 2 H(+)</text>
        <dbReference type="Rhea" id="RHEA:15613"/>
        <dbReference type="ChEBI" id="CHEBI:15378"/>
        <dbReference type="ChEBI" id="CHEBI:57540"/>
        <dbReference type="ChEBI" id="CHEBI:57945"/>
        <dbReference type="ChEBI" id="CHEBI:58351"/>
        <dbReference type="ChEBI" id="CHEBI:58827"/>
        <dbReference type="EC" id="1.3.1.76"/>
    </reaction>
</comment>
<dbReference type="SUPFAM" id="SSF51735">
    <property type="entry name" value="NAD(P)-binding Rossmann-fold domains"/>
    <property type="match status" value="1"/>
</dbReference>
<dbReference type="PIRSF" id="PIRSF036426">
    <property type="entry name" value="Sirohaem_synth"/>
    <property type="match status" value="1"/>
</dbReference>
<dbReference type="InterPro" id="IPR036291">
    <property type="entry name" value="NAD(P)-bd_dom_sf"/>
</dbReference>
<dbReference type="PANTHER" id="PTHR45790:SF3">
    <property type="entry name" value="S-ADENOSYL-L-METHIONINE-DEPENDENT UROPORPHYRINOGEN III METHYLTRANSFERASE, CHLOROPLASTIC"/>
    <property type="match status" value="1"/>
</dbReference>
<evidence type="ECO:0000256" key="1">
    <source>
        <dbReference type="ARBA" id="ARBA00005010"/>
    </source>
</evidence>